<evidence type="ECO:0000313" key="2">
    <source>
        <dbReference type="EMBL" id="CAE7495614.1"/>
    </source>
</evidence>
<name>A0A812SW91_SYMPI</name>
<feature type="region of interest" description="Disordered" evidence="1">
    <location>
        <begin position="243"/>
        <end position="264"/>
    </location>
</feature>
<reference evidence="2" key="1">
    <citation type="submission" date="2021-02" db="EMBL/GenBank/DDBJ databases">
        <authorList>
            <person name="Dougan E. K."/>
            <person name="Rhodes N."/>
            <person name="Thang M."/>
            <person name="Chan C."/>
        </authorList>
    </citation>
    <scope>NUCLEOTIDE SEQUENCE</scope>
</reference>
<evidence type="ECO:0000313" key="3">
    <source>
        <dbReference type="Proteomes" id="UP000649617"/>
    </source>
</evidence>
<sequence>MAVPSFNAESSGDELGASARSYLRQVDAWTKVTRLPEEQRALVLYQHLQGRAWIEAEELDVETLASTQGMTVFRRWVQERYQEIEVSKIAEALTQFFKRLKRQPGQTVREFNSAFDRAHTRLLEIECRLPEVAKAWAYLNALRVFHTDLEDIDEDGFDFEEDGIPEELAAELHEAYVAYENVRAKIKDASRGKTIETDKGLPGTSAERLALAKSRSFCAGCKRRGHWHRDPECLLNQGQKSALENNASQGGPKDLGNPSGPSGRGAREAYVVHVAYELGDANVNEGLLAITDCACSKTVAGQPWLEAYLVAARQAGLDPQLEPCEEEFRFGASRVFKATYGATIYLDVAGKHIAVRASIVNGEVPLLLSRKVLANLGMIYDIAGHR</sequence>
<dbReference type="OrthoDB" id="414744at2759"/>
<accession>A0A812SW91</accession>
<evidence type="ECO:0000256" key="1">
    <source>
        <dbReference type="SAM" id="MobiDB-lite"/>
    </source>
</evidence>
<organism evidence="2 3">
    <name type="scientific">Symbiodinium pilosum</name>
    <name type="common">Dinoflagellate</name>
    <dbReference type="NCBI Taxonomy" id="2952"/>
    <lineage>
        <taxon>Eukaryota</taxon>
        <taxon>Sar</taxon>
        <taxon>Alveolata</taxon>
        <taxon>Dinophyceae</taxon>
        <taxon>Suessiales</taxon>
        <taxon>Symbiodiniaceae</taxon>
        <taxon>Symbiodinium</taxon>
    </lineage>
</organism>
<protein>
    <submittedName>
        <fullName evidence="2">Uncharacterized protein</fullName>
    </submittedName>
</protein>
<proteinExistence type="predicted"/>
<gene>
    <name evidence="2" type="ORF">SPIL2461_LOCUS12788</name>
</gene>
<dbReference type="Proteomes" id="UP000649617">
    <property type="component" value="Unassembled WGS sequence"/>
</dbReference>
<dbReference type="AlphaFoldDB" id="A0A812SW91"/>
<dbReference type="EMBL" id="CAJNIZ010026854">
    <property type="protein sequence ID" value="CAE7495614.1"/>
    <property type="molecule type" value="Genomic_DNA"/>
</dbReference>
<comment type="caution">
    <text evidence="2">The sequence shown here is derived from an EMBL/GenBank/DDBJ whole genome shotgun (WGS) entry which is preliminary data.</text>
</comment>
<feature type="non-terminal residue" evidence="2">
    <location>
        <position position="1"/>
    </location>
</feature>
<keyword evidence="3" id="KW-1185">Reference proteome</keyword>